<gene>
    <name evidence="1" type="ORF">DERYTH_LOCUS23449</name>
</gene>
<feature type="non-terminal residue" evidence="1">
    <location>
        <position position="114"/>
    </location>
</feature>
<sequence>HTGIPLNNKVDELAQKGTISKIIVDLNYEHPFVENYQLKNGNKFLDHPIQELIKNIKTLIHSKLTNGKISSTDQSLRIFRIKIICDELPTYARLNNLKEEIYDSLKCPRYKTQE</sequence>
<dbReference type="EMBL" id="CAJVPY010035804">
    <property type="protein sequence ID" value="CAG8801390.1"/>
    <property type="molecule type" value="Genomic_DNA"/>
</dbReference>
<evidence type="ECO:0000313" key="2">
    <source>
        <dbReference type="Proteomes" id="UP000789405"/>
    </source>
</evidence>
<keyword evidence="2" id="KW-1185">Reference proteome</keyword>
<dbReference type="AlphaFoldDB" id="A0A9N9JZH1"/>
<feature type="non-terminal residue" evidence="1">
    <location>
        <position position="1"/>
    </location>
</feature>
<accession>A0A9N9JZH1</accession>
<organism evidence="1 2">
    <name type="scientific">Dentiscutata erythropus</name>
    <dbReference type="NCBI Taxonomy" id="1348616"/>
    <lineage>
        <taxon>Eukaryota</taxon>
        <taxon>Fungi</taxon>
        <taxon>Fungi incertae sedis</taxon>
        <taxon>Mucoromycota</taxon>
        <taxon>Glomeromycotina</taxon>
        <taxon>Glomeromycetes</taxon>
        <taxon>Diversisporales</taxon>
        <taxon>Gigasporaceae</taxon>
        <taxon>Dentiscutata</taxon>
    </lineage>
</organism>
<protein>
    <submittedName>
        <fullName evidence="1">21487_t:CDS:1</fullName>
    </submittedName>
</protein>
<reference evidence="1" key="1">
    <citation type="submission" date="2021-06" db="EMBL/GenBank/DDBJ databases">
        <authorList>
            <person name="Kallberg Y."/>
            <person name="Tangrot J."/>
            <person name="Rosling A."/>
        </authorList>
    </citation>
    <scope>NUCLEOTIDE SEQUENCE</scope>
    <source>
        <strain evidence="1">MA453B</strain>
    </source>
</reference>
<comment type="caution">
    <text evidence="1">The sequence shown here is derived from an EMBL/GenBank/DDBJ whole genome shotgun (WGS) entry which is preliminary data.</text>
</comment>
<evidence type="ECO:0000313" key="1">
    <source>
        <dbReference type="EMBL" id="CAG8801390.1"/>
    </source>
</evidence>
<name>A0A9N9JZH1_9GLOM</name>
<dbReference type="Proteomes" id="UP000789405">
    <property type="component" value="Unassembled WGS sequence"/>
</dbReference>
<proteinExistence type="predicted"/>